<reference evidence="12 13" key="1">
    <citation type="submission" date="2020-08" db="EMBL/GenBank/DDBJ databases">
        <title>Genomic Encyclopedia of Type Strains, Phase IV (KMG-IV): sequencing the most valuable type-strain genomes for metagenomic binning, comparative biology and taxonomic classification.</title>
        <authorList>
            <person name="Goeker M."/>
        </authorList>
    </citation>
    <scope>NUCLEOTIDE SEQUENCE [LARGE SCALE GENOMIC DNA]</scope>
    <source>
        <strain evidence="12 13">DSM 22071</strain>
    </source>
</reference>
<keyword evidence="7 11" id="KW-0274">FAD</keyword>
<evidence type="ECO:0000256" key="11">
    <source>
        <dbReference type="HAMAP-Rule" id="MF_00300"/>
    </source>
</evidence>
<dbReference type="PANTHER" id="PTHR21085:SF0">
    <property type="entry name" value="CHORISMATE SYNTHASE"/>
    <property type="match status" value="1"/>
</dbReference>
<dbReference type="PROSITE" id="PS00789">
    <property type="entry name" value="CHORISMATE_SYNTHASE_3"/>
    <property type="match status" value="1"/>
</dbReference>
<dbReference type="EMBL" id="JACHID010000001">
    <property type="protein sequence ID" value="MBB5020861.1"/>
    <property type="molecule type" value="Genomic_DNA"/>
</dbReference>
<feature type="binding site" evidence="11">
    <location>
        <begin position="128"/>
        <end position="130"/>
    </location>
    <ligand>
        <name>FMN</name>
        <dbReference type="ChEBI" id="CHEBI:58210"/>
    </ligand>
</feature>
<evidence type="ECO:0000256" key="3">
    <source>
        <dbReference type="ARBA" id="ARBA00013036"/>
    </source>
</evidence>
<comment type="catalytic activity">
    <reaction evidence="11">
        <text>5-O-(1-carboxyvinyl)-3-phosphoshikimate = chorismate + phosphate</text>
        <dbReference type="Rhea" id="RHEA:21020"/>
        <dbReference type="ChEBI" id="CHEBI:29748"/>
        <dbReference type="ChEBI" id="CHEBI:43474"/>
        <dbReference type="ChEBI" id="CHEBI:57701"/>
        <dbReference type="EC" id="4.2.3.5"/>
    </reaction>
</comment>
<keyword evidence="13" id="KW-1185">Reference proteome</keyword>
<feature type="binding site" evidence="11">
    <location>
        <position position="45"/>
    </location>
    <ligand>
        <name>NADP(+)</name>
        <dbReference type="ChEBI" id="CHEBI:58349"/>
    </ligand>
</feature>
<organism evidence="12 13">
    <name type="scientific">Desulfurispira natronophila</name>
    <dbReference type="NCBI Taxonomy" id="682562"/>
    <lineage>
        <taxon>Bacteria</taxon>
        <taxon>Pseudomonadati</taxon>
        <taxon>Chrysiogenota</taxon>
        <taxon>Chrysiogenia</taxon>
        <taxon>Chrysiogenales</taxon>
        <taxon>Chrysiogenaceae</taxon>
        <taxon>Desulfurispira</taxon>
    </lineage>
</organism>
<comment type="function">
    <text evidence="11">Catalyzes the anti-1,4-elimination of the C-3 phosphate and the C-6 proR hydrogen from 5-enolpyruvylshikimate-3-phosphate (EPSP) to yield chorismate, which is the branch point compound that serves as the starting substrate for the three terminal pathways of aromatic amino acid biosynthesis. This reaction introduces a second double bond into the aromatic ring system.</text>
</comment>
<comment type="similarity">
    <text evidence="2 11">Belongs to the chorismate synthase family.</text>
</comment>
<keyword evidence="8 11" id="KW-0521">NADP</keyword>
<sequence length="388" mass="42255">MRYLTAGESHGKGLFAIVEGFPAGLEVRAEDIDVHLKRRQMGYGRGGRMKIESDAVEFLSGIRWGKTMGSPITLAVWNRDNKNWPKMMSPHAEEACPDEIFTRPRPGHADLGGCLKRNMQDVRNVLERSSARETAVRVAVGSLSRCLLRHFGVDIQSYVRSIGTLNCALSVESVDLKAINKCADKSIVRFLHTVQDDDARTYIDQMRNEGNTLGGVFEVVITGVVPGIGDYASYGGKLDGRFGQALMGMQAVKGVEVGLGFGAAHAPGSQVHDEIGYDSQNHTFPRQSNRAGGIEGGMSNGMPIVIRAAKKPIPTLYTPLQSVDIRSKEPFAATVERSDVTAVPAASTIAEAICATVLAEAYLEKFGSDSMDETLRNFQGYIEQLQRF</sequence>
<comment type="pathway">
    <text evidence="1 11">Metabolic intermediate biosynthesis; chorismate biosynthesis; chorismate from D-erythrose 4-phosphate and phosphoenolpyruvate: step 7/7.</text>
</comment>
<dbReference type="NCBIfam" id="NF003793">
    <property type="entry name" value="PRK05382.1"/>
    <property type="match status" value="1"/>
</dbReference>
<keyword evidence="10 11" id="KW-0456">Lyase</keyword>
<dbReference type="GO" id="GO:0004107">
    <property type="term" value="F:chorismate synthase activity"/>
    <property type="evidence" value="ECO:0007669"/>
    <property type="project" value="UniProtKB-UniRule"/>
</dbReference>
<evidence type="ECO:0000256" key="10">
    <source>
        <dbReference type="ARBA" id="ARBA00023239"/>
    </source>
</evidence>
<dbReference type="PROSITE" id="PS00788">
    <property type="entry name" value="CHORISMATE_SYNTHASE_2"/>
    <property type="match status" value="1"/>
</dbReference>
<dbReference type="GO" id="GO:0008652">
    <property type="term" value="P:amino acid biosynthetic process"/>
    <property type="evidence" value="ECO:0007669"/>
    <property type="project" value="UniProtKB-KW"/>
</dbReference>
<dbReference type="GO" id="GO:0010181">
    <property type="term" value="F:FMN binding"/>
    <property type="evidence" value="ECO:0007669"/>
    <property type="project" value="TreeGrafter"/>
</dbReference>
<accession>A0A7W7Y2G8</accession>
<name>A0A7W7Y2G8_9BACT</name>
<dbReference type="InterPro" id="IPR020541">
    <property type="entry name" value="Chorismate_synthase_CS"/>
</dbReference>
<evidence type="ECO:0000256" key="2">
    <source>
        <dbReference type="ARBA" id="ARBA00008014"/>
    </source>
</evidence>
<comment type="cofactor">
    <cofactor evidence="11">
        <name>FMNH2</name>
        <dbReference type="ChEBI" id="CHEBI:57618"/>
    </cofactor>
    <text evidence="11">Reduced FMN (FMNH(2)).</text>
</comment>
<feature type="binding site" evidence="11">
    <location>
        <position position="296"/>
    </location>
    <ligand>
        <name>FMN</name>
        <dbReference type="ChEBI" id="CHEBI:58210"/>
    </ligand>
</feature>
<keyword evidence="6 11" id="KW-0288">FMN</keyword>
<keyword evidence="9 11" id="KW-0057">Aromatic amino acid biosynthesis</keyword>
<dbReference type="EC" id="4.2.3.5" evidence="3 11"/>
<dbReference type="InterPro" id="IPR035904">
    <property type="entry name" value="Chorismate_synth_AroC_sf"/>
</dbReference>
<feature type="binding site" evidence="11">
    <location>
        <position position="39"/>
    </location>
    <ligand>
        <name>NADP(+)</name>
        <dbReference type="ChEBI" id="CHEBI:58349"/>
    </ligand>
</feature>
<dbReference type="FunFam" id="3.60.150.10:FF:000002">
    <property type="entry name" value="Chorismate synthase"/>
    <property type="match status" value="1"/>
</dbReference>
<evidence type="ECO:0000256" key="9">
    <source>
        <dbReference type="ARBA" id="ARBA00023141"/>
    </source>
</evidence>
<evidence type="ECO:0000256" key="8">
    <source>
        <dbReference type="ARBA" id="ARBA00022857"/>
    </source>
</evidence>
<comment type="subunit">
    <text evidence="11">Homotetramer.</text>
</comment>
<proteinExistence type="inferred from homology"/>
<protein>
    <recommendedName>
        <fullName evidence="3 11">Chorismate synthase</fullName>
        <shortName evidence="11">CS</shortName>
        <ecNumber evidence="3 11">4.2.3.5</ecNumber>
    </recommendedName>
    <alternativeName>
        <fullName evidence="11">5-enolpyruvylshikimate-3-phosphate phospholyase</fullName>
    </alternativeName>
</protein>
<dbReference type="PIRSF" id="PIRSF001456">
    <property type="entry name" value="Chorismate_synth"/>
    <property type="match status" value="1"/>
</dbReference>
<dbReference type="GO" id="GO:0005829">
    <property type="term" value="C:cytosol"/>
    <property type="evidence" value="ECO:0007669"/>
    <property type="project" value="TreeGrafter"/>
</dbReference>
<dbReference type="Proteomes" id="UP000528322">
    <property type="component" value="Unassembled WGS sequence"/>
</dbReference>
<dbReference type="AlphaFoldDB" id="A0A7W7Y2G8"/>
<keyword evidence="4 11" id="KW-0028">Amino-acid biosynthesis</keyword>
<feature type="binding site" evidence="11">
    <location>
        <begin position="250"/>
        <end position="251"/>
    </location>
    <ligand>
        <name>FMN</name>
        <dbReference type="ChEBI" id="CHEBI:58210"/>
    </ligand>
</feature>
<dbReference type="InterPro" id="IPR000453">
    <property type="entry name" value="Chorismate_synth"/>
</dbReference>
<dbReference type="SUPFAM" id="SSF103263">
    <property type="entry name" value="Chorismate synthase, AroC"/>
    <property type="match status" value="1"/>
</dbReference>
<dbReference type="GO" id="GO:0009423">
    <property type="term" value="P:chorismate biosynthetic process"/>
    <property type="evidence" value="ECO:0007669"/>
    <property type="project" value="UniProtKB-UniRule"/>
</dbReference>
<evidence type="ECO:0000256" key="4">
    <source>
        <dbReference type="ARBA" id="ARBA00022605"/>
    </source>
</evidence>
<dbReference type="PANTHER" id="PTHR21085">
    <property type="entry name" value="CHORISMATE SYNTHASE"/>
    <property type="match status" value="1"/>
</dbReference>
<evidence type="ECO:0000256" key="7">
    <source>
        <dbReference type="ARBA" id="ARBA00022827"/>
    </source>
</evidence>
<dbReference type="CDD" id="cd07304">
    <property type="entry name" value="Chorismate_synthase"/>
    <property type="match status" value="1"/>
</dbReference>
<dbReference type="UniPathway" id="UPA00053">
    <property type="reaction ID" value="UER00090"/>
</dbReference>
<dbReference type="RefSeq" id="WP_183728425.1">
    <property type="nucleotide sequence ID" value="NZ_JACHID010000001.1"/>
</dbReference>
<dbReference type="NCBIfam" id="TIGR00033">
    <property type="entry name" value="aroC"/>
    <property type="match status" value="1"/>
</dbReference>
<evidence type="ECO:0000313" key="12">
    <source>
        <dbReference type="EMBL" id="MBB5020861.1"/>
    </source>
</evidence>
<gene>
    <name evidence="11" type="primary">aroC</name>
    <name evidence="12" type="ORF">HNR37_000164</name>
</gene>
<keyword evidence="5 11" id="KW-0285">Flavoprotein</keyword>
<dbReference type="Pfam" id="PF01264">
    <property type="entry name" value="Chorismate_synt"/>
    <property type="match status" value="1"/>
</dbReference>
<evidence type="ECO:0000313" key="13">
    <source>
        <dbReference type="Proteomes" id="UP000528322"/>
    </source>
</evidence>
<evidence type="ECO:0000256" key="6">
    <source>
        <dbReference type="ARBA" id="ARBA00022643"/>
    </source>
</evidence>
<dbReference type="HAMAP" id="MF_00300">
    <property type="entry name" value="Chorismate_synth"/>
    <property type="match status" value="1"/>
</dbReference>
<feature type="binding site" evidence="11">
    <location>
        <position position="337"/>
    </location>
    <ligand>
        <name>FMN</name>
        <dbReference type="ChEBI" id="CHEBI:58210"/>
    </ligand>
</feature>
<comment type="caution">
    <text evidence="12">The sequence shown here is derived from an EMBL/GenBank/DDBJ whole genome shotgun (WGS) entry which is preliminary data.</text>
</comment>
<evidence type="ECO:0000256" key="1">
    <source>
        <dbReference type="ARBA" id="ARBA00005044"/>
    </source>
</evidence>
<dbReference type="GO" id="GO:0009073">
    <property type="term" value="P:aromatic amino acid family biosynthetic process"/>
    <property type="evidence" value="ECO:0007669"/>
    <property type="project" value="UniProtKB-KW"/>
</dbReference>
<feature type="binding site" evidence="11">
    <location>
        <begin position="311"/>
        <end position="315"/>
    </location>
    <ligand>
        <name>FMN</name>
        <dbReference type="ChEBI" id="CHEBI:58210"/>
    </ligand>
</feature>
<dbReference type="Gene3D" id="3.60.150.10">
    <property type="entry name" value="Chorismate synthase AroC"/>
    <property type="match status" value="1"/>
</dbReference>
<evidence type="ECO:0000256" key="5">
    <source>
        <dbReference type="ARBA" id="ARBA00022630"/>
    </source>
</evidence>